<name>A0A7H0HA48_9ACTN</name>
<protein>
    <submittedName>
        <fullName evidence="1">DoxX family protein</fullName>
    </submittedName>
</protein>
<sequence>MVGAGATFALGILPRLSAVALIASLVPTTVAGHAFWEQEDPAARANHQIHFLKNLGVVGGLLMFLAQGPQPKAAKPSRVRKAR</sequence>
<reference evidence="1 2" key="1">
    <citation type="submission" date="2020-08" db="EMBL/GenBank/DDBJ databases">
        <title>Genome sequence of Tessaracoccus defluvii JCM 17540T.</title>
        <authorList>
            <person name="Hyun D.-W."/>
            <person name="Bae J.-W."/>
        </authorList>
    </citation>
    <scope>NUCLEOTIDE SEQUENCE [LARGE SCALE GENOMIC DNA]</scope>
    <source>
        <strain evidence="1 2">JCM 17540</strain>
    </source>
</reference>
<dbReference type="KEGG" id="tdf:H9L22_00830"/>
<gene>
    <name evidence="1" type="ORF">H9L22_00830</name>
</gene>
<evidence type="ECO:0000313" key="1">
    <source>
        <dbReference type="EMBL" id="QNP57414.1"/>
    </source>
</evidence>
<dbReference type="EMBL" id="CP060789">
    <property type="protein sequence ID" value="QNP57414.1"/>
    <property type="molecule type" value="Genomic_DNA"/>
</dbReference>
<keyword evidence="2" id="KW-1185">Reference proteome</keyword>
<proteinExistence type="predicted"/>
<organism evidence="1 2">
    <name type="scientific">Tessaracoccus defluvii</name>
    <dbReference type="NCBI Taxonomy" id="1285901"/>
    <lineage>
        <taxon>Bacteria</taxon>
        <taxon>Bacillati</taxon>
        <taxon>Actinomycetota</taxon>
        <taxon>Actinomycetes</taxon>
        <taxon>Propionibacteriales</taxon>
        <taxon>Propionibacteriaceae</taxon>
        <taxon>Tessaracoccus</taxon>
    </lineage>
</organism>
<evidence type="ECO:0000313" key="2">
    <source>
        <dbReference type="Proteomes" id="UP000516117"/>
    </source>
</evidence>
<dbReference type="AlphaFoldDB" id="A0A7H0HA48"/>
<accession>A0A7H0HA48</accession>
<dbReference type="Proteomes" id="UP000516117">
    <property type="component" value="Chromosome"/>
</dbReference>